<evidence type="ECO:0000313" key="18">
    <source>
        <dbReference type="Proteomes" id="UP000478052"/>
    </source>
</evidence>
<evidence type="ECO:0000256" key="8">
    <source>
        <dbReference type="ARBA" id="ARBA00022989"/>
    </source>
</evidence>
<protein>
    <submittedName>
        <fullName evidence="17">Neuroglian isoform X2</fullName>
    </submittedName>
</protein>
<evidence type="ECO:0000256" key="6">
    <source>
        <dbReference type="ARBA" id="ARBA00022737"/>
    </source>
</evidence>
<keyword evidence="12" id="KW-0393">Immunoglobulin domain</keyword>
<feature type="domain" description="Ig-like" evidence="15">
    <location>
        <begin position="8"/>
        <end position="112"/>
    </location>
</feature>
<evidence type="ECO:0000256" key="12">
    <source>
        <dbReference type="ARBA" id="ARBA00023319"/>
    </source>
</evidence>
<evidence type="ECO:0000256" key="2">
    <source>
        <dbReference type="ARBA" id="ARBA00004479"/>
    </source>
</evidence>
<evidence type="ECO:0000256" key="11">
    <source>
        <dbReference type="ARBA" id="ARBA00023180"/>
    </source>
</evidence>
<dbReference type="FunFam" id="2.60.40.10:FF:000035">
    <property type="entry name" value="Contactin 1"/>
    <property type="match status" value="1"/>
</dbReference>
<proteinExistence type="predicted"/>
<dbReference type="InterPro" id="IPR003599">
    <property type="entry name" value="Ig_sub"/>
</dbReference>
<accession>A0A6G0Z5E1</accession>
<dbReference type="Pfam" id="PF13927">
    <property type="entry name" value="Ig_3"/>
    <property type="match status" value="2"/>
</dbReference>
<feature type="domain" description="Ig-like" evidence="15">
    <location>
        <begin position="123"/>
        <end position="209"/>
    </location>
</feature>
<dbReference type="FunFam" id="2.60.40.10:FF:000028">
    <property type="entry name" value="Neuronal cell adhesion molecule"/>
    <property type="match status" value="1"/>
</dbReference>
<evidence type="ECO:0000256" key="10">
    <source>
        <dbReference type="ARBA" id="ARBA00023157"/>
    </source>
</evidence>
<feature type="region of interest" description="Disordered" evidence="13">
    <location>
        <begin position="1150"/>
        <end position="1266"/>
    </location>
</feature>
<dbReference type="PROSITE" id="PS50835">
    <property type="entry name" value="IG_LIKE"/>
    <property type="match status" value="6"/>
</dbReference>
<keyword evidence="18" id="KW-1185">Reference proteome</keyword>
<dbReference type="CDD" id="cd00063">
    <property type="entry name" value="FN3"/>
    <property type="match status" value="5"/>
</dbReference>
<keyword evidence="3" id="KW-1003">Cell membrane</keyword>
<feature type="domain" description="Ig-like" evidence="15">
    <location>
        <begin position="317"/>
        <end position="404"/>
    </location>
</feature>
<dbReference type="Pfam" id="PF13882">
    <property type="entry name" value="Bravo_FIGEY"/>
    <property type="match status" value="1"/>
</dbReference>
<evidence type="ECO:0000256" key="9">
    <source>
        <dbReference type="ARBA" id="ARBA00023136"/>
    </source>
</evidence>
<evidence type="ECO:0000256" key="3">
    <source>
        <dbReference type="ARBA" id="ARBA00022475"/>
    </source>
</evidence>
<feature type="compositionally biased region" description="Polar residues" evidence="13">
    <location>
        <begin position="1253"/>
        <end position="1266"/>
    </location>
</feature>
<dbReference type="Gene3D" id="2.60.40.10">
    <property type="entry name" value="Immunoglobulins"/>
    <property type="match status" value="11"/>
</dbReference>
<evidence type="ECO:0000259" key="15">
    <source>
        <dbReference type="PROSITE" id="PS50835"/>
    </source>
</evidence>
<dbReference type="OrthoDB" id="6244967at2759"/>
<dbReference type="SUPFAM" id="SSF49265">
    <property type="entry name" value="Fibronectin type III"/>
    <property type="match status" value="3"/>
</dbReference>
<dbReference type="GO" id="GO:0007411">
    <property type="term" value="P:axon guidance"/>
    <property type="evidence" value="ECO:0007669"/>
    <property type="project" value="TreeGrafter"/>
</dbReference>
<dbReference type="Pfam" id="PF07679">
    <property type="entry name" value="I-set"/>
    <property type="match status" value="3"/>
</dbReference>
<sequence>MILVQSPPRIVKEPYTDELLFQVATVQNQNVRPFVIDCEAEGEPAPKYRWMKNGKNFDWQAYDDRIAQQPGRGSLTVTEPRDEDLGQYQCFAENPWGTATSKSVMVVKAELNSFKDEPKLYVEAQEGDPFRLACHPPTGWPKPNVYWLIRNKAGGLTTVNNTRMTLDPEGNLWFSNVTRHDTSDGSTYFCYAESLTMSEYKLGNPVNLNVIQTAETALQNKYPPTQQYVTRRNEVALLDKKVELFCIYGGTPLPETVWLKDGRPIQSNERVSQGNYGKSLIIRKVKFEDKGKYTCEVSNGVGSPQSYNIELDVMAVPYFTVVPQIVEGAEGETAVIRCEASGNPEPTIKWIHNGRPLSEASPNPRRSVTSNSITITPLTKNDTGNYGCNATNSIGYVYKDVYINVLALAPEITEPPQKVETVDGRAITIGCKNFGVPKPHVKWTRNNIELTGGRYSTLDTGDLQISEVSFTDAGNYTCIATNNYGTANASGTLTVKEHTQITAEPEDYEVVAGAVATFHCTATSDQSLHLNIDWLAKDEPINFDSEPRFVKTNDYSMTITKTIELDSGMYTCLARTELDQATASAMLIVQDKPNPPQLLGITCNKKDAAVKWQPKGDNRAPILRYTIEYNTSFAPDTWSVASDNVPASGQTYIVPMTPWANFTFRVIAVNKIGRSNPSLHSSVCTTQPDVPYKNPENVEAAGTTPTNLVISWTPMPKIEHNAPGLRYRVYWKQDIPGQVWNSEEITDYTTKELKIDNQPTYQRYKVKVVASNEKGESNVLQNEVIGYSGEDVPVETPQNLTVLNVTGSRSAILSWDPVSPESIKGHFKGYKIQFWTDRDGESNMIEEQVSSDMTKVEIKKFLPNAKHYVRILAHNSRFNGPPSQAITFNTPEGVPGPVHGVEAEQWGSSAILLSWQPPEEANGVLTGYEISYEAMTQEGVGEKSQRPAITDPKQTTAKLASLKPSTNYRIYIRATTKAGVGEPFFIEQQTKSPLPEGTELDKPEFSYIHKDYNNVFDTVRILWTPKLDGNPGSHFFVKYKLKGANLYEETKPELDTNFIDVKGLKPGELYEFVVVAVDGNTMKESDIAEIEASSSDPIIRRSENMATSGWFIAMLLALLFLIIFLIIVCIIKRNRGGKYVVHESEAARGRHDYPDEPHFHEYSQPLGGAKRLGSEKQSPESDTDSMAEYGEGDTEGMNEDGSFIGLYGKKRQGGETTSAAQFTEDGSFIGQYGTARKNRQQQSQPQPQPQSPLQAVTGSSSAATYV</sequence>
<dbReference type="GO" id="GO:0098632">
    <property type="term" value="F:cell-cell adhesion mediator activity"/>
    <property type="evidence" value="ECO:0007669"/>
    <property type="project" value="TreeGrafter"/>
</dbReference>
<feature type="domain" description="Fibronectin type-III" evidence="16">
    <location>
        <begin position="592"/>
        <end position="689"/>
    </location>
</feature>
<feature type="compositionally biased region" description="Acidic residues" evidence="13">
    <location>
        <begin position="1181"/>
        <end position="1198"/>
    </location>
</feature>
<feature type="domain" description="Fibronectin type-III" evidence="16">
    <location>
        <begin position="796"/>
        <end position="893"/>
    </location>
</feature>
<dbReference type="GO" id="GO:0007420">
    <property type="term" value="P:brain development"/>
    <property type="evidence" value="ECO:0007669"/>
    <property type="project" value="TreeGrafter"/>
</dbReference>
<dbReference type="InterPro" id="IPR013098">
    <property type="entry name" value="Ig_I-set"/>
</dbReference>
<keyword evidence="11" id="KW-0325">Glycoprotein</keyword>
<gene>
    <name evidence="17" type="ORF">FWK35_00003448</name>
</gene>
<dbReference type="PANTHER" id="PTHR44170:SF6">
    <property type="entry name" value="CONTACTIN"/>
    <property type="match status" value="1"/>
</dbReference>
<evidence type="ECO:0000256" key="7">
    <source>
        <dbReference type="ARBA" id="ARBA00022889"/>
    </source>
</evidence>
<evidence type="ECO:0000256" key="14">
    <source>
        <dbReference type="SAM" id="Phobius"/>
    </source>
</evidence>
<dbReference type="FunFam" id="2.60.40.10:FF:000032">
    <property type="entry name" value="palladin isoform X1"/>
    <property type="match status" value="1"/>
</dbReference>
<dbReference type="AlphaFoldDB" id="A0A6G0Z5E1"/>
<evidence type="ECO:0000256" key="5">
    <source>
        <dbReference type="ARBA" id="ARBA00022729"/>
    </source>
</evidence>
<feature type="domain" description="Ig-like" evidence="15">
    <location>
        <begin position="410"/>
        <end position="494"/>
    </location>
</feature>
<dbReference type="InterPro" id="IPR013783">
    <property type="entry name" value="Ig-like_fold"/>
</dbReference>
<reference evidence="17 18" key="1">
    <citation type="submission" date="2019-08" db="EMBL/GenBank/DDBJ databases">
        <title>Whole genome of Aphis craccivora.</title>
        <authorList>
            <person name="Voronova N.V."/>
            <person name="Shulinski R.S."/>
            <person name="Bandarenka Y.V."/>
            <person name="Zhorov D.G."/>
            <person name="Warner D."/>
        </authorList>
    </citation>
    <scope>NUCLEOTIDE SEQUENCE [LARGE SCALE GENOMIC DNA]</scope>
    <source>
        <strain evidence="17">180601</strain>
        <tissue evidence="17">Whole Body</tissue>
    </source>
</reference>
<dbReference type="PROSITE" id="PS50853">
    <property type="entry name" value="FN3"/>
    <property type="match status" value="4"/>
</dbReference>
<evidence type="ECO:0000313" key="17">
    <source>
        <dbReference type="EMBL" id="KAF0765949.1"/>
    </source>
</evidence>
<dbReference type="PRINTS" id="PR00014">
    <property type="entry name" value="FNTYPEIII"/>
</dbReference>
<keyword evidence="7" id="KW-0130">Cell adhesion</keyword>
<evidence type="ECO:0000256" key="4">
    <source>
        <dbReference type="ARBA" id="ARBA00022692"/>
    </source>
</evidence>
<evidence type="ECO:0000256" key="13">
    <source>
        <dbReference type="SAM" id="MobiDB-lite"/>
    </source>
</evidence>
<dbReference type="FunFam" id="2.60.40.10:FF:000005">
    <property type="entry name" value="Neuronal cell adhesion molecule"/>
    <property type="match status" value="1"/>
</dbReference>
<evidence type="ECO:0000256" key="1">
    <source>
        <dbReference type="ARBA" id="ARBA00004236"/>
    </source>
</evidence>
<dbReference type="InterPro" id="IPR003961">
    <property type="entry name" value="FN3_dom"/>
</dbReference>
<keyword evidence="4 14" id="KW-0812">Transmembrane</keyword>
<dbReference type="GO" id="GO:0005886">
    <property type="term" value="C:plasma membrane"/>
    <property type="evidence" value="ECO:0007669"/>
    <property type="project" value="UniProtKB-SubCell"/>
</dbReference>
<dbReference type="InterPro" id="IPR026966">
    <property type="entry name" value="Neurofascin/L1/NrCAM_C"/>
</dbReference>
<dbReference type="FunFam" id="2.60.40.10:FF:001718">
    <property type="entry name" value="Neuroglian, isoform D"/>
    <property type="match status" value="1"/>
</dbReference>
<keyword evidence="9 14" id="KW-0472">Membrane</keyword>
<keyword evidence="10" id="KW-1015">Disulfide bond</keyword>
<dbReference type="InterPro" id="IPR007110">
    <property type="entry name" value="Ig-like_dom"/>
</dbReference>
<dbReference type="SMART" id="SM00409">
    <property type="entry name" value="IG"/>
    <property type="match status" value="6"/>
</dbReference>
<dbReference type="SMART" id="SM00408">
    <property type="entry name" value="IGc2"/>
    <property type="match status" value="5"/>
</dbReference>
<evidence type="ECO:0000259" key="16">
    <source>
        <dbReference type="PROSITE" id="PS50853"/>
    </source>
</evidence>
<feature type="domain" description="Fibronectin type-III" evidence="16">
    <location>
        <begin position="694"/>
        <end position="791"/>
    </location>
</feature>
<dbReference type="GO" id="GO:0030424">
    <property type="term" value="C:axon"/>
    <property type="evidence" value="ECO:0007669"/>
    <property type="project" value="TreeGrafter"/>
</dbReference>
<dbReference type="Pfam" id="PF00041">
    <property type="entry name" value="fn3"/>
    <property type="match status" value="4"/>
</dbReference>
<keyword evidence="5" id="KW-0732">Signal</keyword>
<feature type="domain" description="Ig-like" evidence="15">
    <location>
        <begin position="223"/>
        <end position="310"/>
    </location>
</feature>
<feature type="domain" description="Ig-like" evidence="15">
    <location>
        <begin position="499"/>
        <end position="584"/>
    </location>
</feature>
<keyword evidence="6" id="KW-0677">Repeat</keyword>
<dbReference type="InterPro" id="IPR036116">
    <property type="entry name" value="FN3_sf"/>
</dbReference>
<dbReference type="Proteomes" id="UP000478052">
    <property type="component" value="Unassembled WGS sequence"/>
</dbReference>
<dbReference type="FunFam" id="2.60.40.10:FF:000004">
    <property type="entry name" value="DCC isoform 1"/>
    <property type="match status" value="1"/>
</dbReference>
<dbReference type="SUPFAM" id="SSF48726">
    <property type="entry name" value="Immunoglobulin"/>
    <property type="match status" value="6"/>
</dbReference>
<dbReference type="InterPro" id="IPR036179">
    <property type="entry name" value="Ig-like_dom_sf"/>
</dbReference>
<dbReference type="PANTHER" id="PTHR44170">
    <property type="entry name" value="PROTEIN SIDEKICK"/>
    <property type="match status" value="1"/>
</dbReference>
<name>A0A6G0Z5E1_APHCR</name>
<dbReference type="EMBL" id="VUJU01001294">
    <property type="protein sequence ID" value="KAF0765949.1"/>
    <property type="molecule type" value="Genomic_DNA"/>
</dbReference>
<organism evidence="17 18">
    <name type="scientific">Aphis craccivora</name>
    <name type="common">Cowpea aphid</name>
    <dbReference type="NCBI Taxonomy" id="307492"/>
    <lineage>
        <taxon>Eukaryota</taxon>
        <taxon>Metazoa</taxon>
        <taxon>Ecdysozoa</taxon>
        <taxon>Arthropoda</taxon>
        <taxon>Hexapoda</taxon>
        <taxon>Insecta</taxon>
        <taxon>Pterygota</taxon>
        <taxon>Neoptera</taxon>
        <taxon>Paraneoptera</taxon>
        <taxon>Hemiptera</taxon>
        <taxon>Sternorrhyncha</taxon>
        <taxon>Aphidomorpha</taxon>
        <taxon>Aphidoidea</taxon>
        <taxon>Aphididae</taxon>
        <taxon>Aphidini</taxon>
        <taxon>Aphis</taxon>
        <taxon>Aphis</taxon>
    </lineage>
</organism>
<feature type="compositionally biased region" description="Basic and acidic residues" evidence="13">
    <location>
        <begin position="1150"/>
        <end position="1161"/>
    </location>
</feature>
<dbReference type="SMART" id="SM00060">
    <property type="entry name" value="FN3"/>
    <property type="match status" value="5"/>
</dbReference>
<comment type="caution">
    <text evidence="17">The sequence shown here is derived from an EMBL/GenBank/DDBJ whole genome shotgun (WGS) entry which is preliminary data.</text>
</comment>
<dbReference type="InterPro" id="IPR003598">
    <property type="entry name" value="Ig_sub2"/>
</dbReference>
<dbReference type="FunFam" id="2.60.40.10:FF:001687">
    <property type="entry name" value="Neuroglian, isoform E"/>
    <property type="match status" value="1"/>
</dbReference>
<keyword evidence="8 14" id="KW-1133">Transmembrane helix</keyword>
<feature type="domain" description="Fibronectin type-III" evidence="16">
    <location>
        <begin position="894"/>
        <end position="995"/>
    </location>
</feature>
<dbReference type="FunFam" id="2.60.40.10:FF:001928">
    <property type="entry name" value="neuroglian isoform X2"/>
    <property type="match status" value="1"/>
</dbReference>
<feature type="transmembrane region" description="Helical" evidence="14">
    <location>
        <begin position="1110"/>
        <end position="1131"/>
    </location>
</feature>
<comment type="subcellular location">
    <subcellularLocation>
        <location evidence="1">Cell membrane</location>
    </subcellularLocation>
    <subcellularLocation>
        <location evidence="2">Membrane</location>
        <topology evidence="2">Single-pass type I membrane protein</topology>
    </subcellularLocation>
</comment>